<organism evidence="1 2">
    <name type="scientific">Terrabacter carboxydivorans</name>
    <dbReference type="NCBI Taxonomy" id="619730"/>
    <lineage>
        <taxon>Bacteria</taxon>
        <taxon>Bacillati</taxon>
        <taxon>Actinomycetota</taxon>
        <taxon>Actinomycetes</taxon>
        <taxon>Micrococcales</taxon>
        <taxon>Intrasporangiaceae</taxon>
        <taxon>Terrabacter</taxon>
    </lineage>
</organism>
<protein>
    <submittedName>
        <fullName evidence="1">Uncharacterized protein</fullName>
    </submittedName>
</protein>
<dbReference type="RefSeq" id="WP_344257310.1">
    <property type="nucleotide sequence ID" value="NZ_BAAARE010000034.1"/>
</dbReference>
<dbReference type="EMBL" id="BAAARE010000034">
    <property type="protein sequence ID" value="GAA2501536.1"/>
    <property type="molecule type" value="Genomic_DNA"/>
</dbReference>
<comment type="caution">
    <text evidence="1">The sequence shown here is derived from an EMBL/GenBank/DDBJ whole genome shotgun (WGS) entry which is preliminary data.</text>
</comment>
<evidence type="ECO:0000313" key="2">
    <source>
        <dbReference type="Proteomes" id="UP001500730"/>
    </source>
</evidence>
<accession>A0ABN3MID3</accession>
<gene>
    <name evidence="1" type="ORF">GCM10009858_44660</name>
</gene>
<reference evidence="1 2" key="1">
    <citation type="journal article" date="2019" name="Int. J. Syst. Evol. Microbiol.">
        <title>The Global Catalogue of Microorganisms (GCM) 10K type strain sequencing project: providing services to taxonomists for standard genome sequencing and annotation.</title>
        <authorList>
            <consortium name="The Broad Institute Genomics Platform"/>
            <consortium name="The Broad Institute Genome Sequencing Center for Infectious Disease"/>
            <person name="Wu L."/>
            <person name="Ma J."/>
        </authorList>
    </citation>
    <scope>NUCLEOTIDE SEQUENCE [LARGE SCALE GENOMIC DNA]</scope>
    <source>
        <strain evidence="1 2">JCM 16259</strain>
    </source>
</reference>
<evidence type="ECO:0000313" key="1">
    <source>
        <dbReference type="EMBL" id="GAA2501536.1"/>
    </source>
</evidence>
<dbReference type="Proteomes" id="UP001500730">
    <property type="component" value="Unassembled WGS sequence"/>
</dbReference>
<name>A0ABN3MID3_9MICO</name>
<proteinExistence type="predicted"/>
<sequence length="224" mass="24845">MSTNTHPTSPPSLSRSPRPDTVADQLMALARNASNNVDEHDPIDYWYRLGQRNAYAHATAQLLATELTEDPFVIAERITTALDAGASEVHELRDAAYGHGTTTTPPKPAIEWVGPKAFDTQHRTIRGIDRDYGMRWGQRGNQRISLRLDGEEATQGLLYAYDPTWQEYAVLSTTAPRAAVDRAFAHATDTDIHMPIETFAQLVDTYAAALETAERDRALAEVQL</sequence>
<keyword evidence="2" id="KW-1185">Reference proteome</keyword>